<sequence length="275" mass="30735">MFGRQRARPPVEMIRRHSLATRLTHWTNVLAVLVLLLSGLQIFNAHPALYWGEASRFSDPWIAMVAAERGGEFVGLTRIGDAVFETTGVLGFSGEVRGFPAWATLPSYRSLADGRRWHFFFAWVFVINLAIYLAAGFLSGHFRRDLLPERDQVGARHVLREIANHARLRFPKGAEARRYNLIQKLTYLVVAFVLLPLMLLTGLSMSPAFGAVGYGLIELFGGRQSARTLHFISAALIALFVVVHVAMVFAAGAWNNIRAMVTGRFAIRREEEGRA</sequence>
<name>A0ABW4N0T6_9CAUL</name>
<feature type="transmembrane region" description="Helical" evidence="6">
    <location>
        <begin position="117"/>
        <end position="138"/>
    </location>
</feature>
<dbReference type="RefSeq" id="WP_377283230.1">
    <property type="nucleotide sequence ID" value="NZ_JBHRSI010000008.1"/>
</dbReference>
<evidence type="ECO:0000256" key="1">
    <source>
        <dbReference type="ARBA" id="ARBA00004651"/>
    </source>
</evidence>
<reference evidence="9" key="1">
    <citation type="journal article" date="2019" name="Int. J. Syst. Evol. Microbiol.">
        <title>The Global Catalogue of Microorganisms (GCM) 10K type strain sequencing project: providing services to taxonomists for standard genome sequencing and annotation.</title>
        <authorList>
            <consortium name="The Broad Institute Genomics Platform"/>
            <consortium name="The Broad Institute Genome Sequencing Center for Infectious Disease"/>
            <person name="Wu L."/>
            <person name="Ma J."/>
        </authorList>
    </citation>
    <scope>NUCLEOTIDE SEQUENCE [LARGE SCALE GENOMIC DNA]</scope>
    <source>
        <strain evidence="9">DFY28</strain>
    </source>
</reference>
<evidence type="ECO:0000256" key="4">
    <source>
        <dbReference type="ARBA" id="ARBA00022989"/>
    </source>
</evidence>
<evidence type="ECO:0000256" key="2">
    <source>
        <dbReference type="ARBA" id="ARBA00022475"/>
    </source>
</evidence>
<keyword evidence="9" id="KW-1185">Reference proteome</keyword>
<dbReference type="Pfam" id="PF01292">
    <property type="entry name" value="Ni_hydr_CYTB"/>
    <property type="match status" value="1"/>
</dbReference>
<evidence type="ECO:0000259" key="7">
    <source>
        <dbReference type="Pfam" id="PF01292"/>
    </source>
</evidence>
<dbReference type="SUPFAM" id="SSF81342">
    <property type="entry name" value="Transmembrane di-heme cytochromes"/>
    <property type="match status" value="1"/>
</dbReference>
<accession>A0ABW4N0T6</accession>
<protein>
    <submittedName>
        <fullName evidence="8">Cytochrome b/b6 domain-containing protein</fullName>
    </submittedName>
</protein>
<dbReference type="InterPro" id="IPR011577">
    <property type="entry name" value="Cyt_b561_bac/Ni-Hgenase"/>
</dbReference>
<comment type="caution">
    <text evidence="8">The sequence shown here is derived from an EMBL/GenBank/DDBJ whole genome shotgun (WGS) entry which is preliminary data.</text>
</comment>
<dbReference type="InterPro" id="IPR016174">
    <property type="entry name" value="Di-haem_cyt_TM"/>
</dbReference>
<feature type="domain" description="Cytochrome b561 bacterial/Ni-hydrogenase" evidence="7">
    <location>
        <begin position="16"/>
        <end position="263"/>
    </location>
</feature>
<comment type="subcellular location">
    <subcellularLocation>
        <location evidence="1">Cell membrane</location>
        <topology evidence="1">Multi-pass membrane protein</topology>
    </subcellularLocation>
</comment>
<keyword evidence="5 6" id="KW-0472">Membrane</keyword>
<evidence type="ECO:0000256" key="6">
    <source>
        <dbReference type="SAM" id="Phobius"/>
    </source>
</evidence>
<dbReference type="PANTHER" id="PTHR30485:SF1">
    <property type="entry name" value="CYTOCHROME YDHU-RELATED"/>
    <property type="match status" value="1"/>
</dbReference>
<organism evidence="8 9">
    <name type="scientific">Phenylobacterium terrae</name>
    <dbReference type="NCBI Taxonomy" id="2665495"/>
    <lineage>
        <taxon>Bacteria</taxon>
        <taxon>Pseudomonadati</taxon>
        <taxon>Pseudomonadota</taxon>
        <taxon>Alphaproteobacteria</taxon>
        <taxon>Caulobacterales</taxon>
        <taxon>Caulobacteraceae</taxon>
        <taxon>Phenylobacterium</taxon>
    </lineage>
</organism>
<dbReference type="EMBL" id="JBHUEY010000001">
    <property type="protein sequence ID" value="MFD1783576.1"/>
    <property type="molecule type" value="Genomic_DNA"/>
</dbReference>
<dbReference type="Gene3D" id="1.20.950.20">
    <property type="entry name" value="Transmembrane di-heme cytochromes, Chain C"/>
    <property type="match status" value="1"/>
</dbReference>
<evidence type="ECO:0000256" key="5">
    <source>
        <dbReference type="ARBA" id="ARBA00023136"/>
    </source>
</evidence>
<feature type="transmembrane region" description="Helical" evidence="6">
    <location>
        <begin position="185"/>
        <end position="209"/>
    </location>
</feature>
<dbReference type="InterPro" id="IPR051542">
    <property type="entry name" value="Hydrogenase_cytochrome"/>
</dbReference>
<keyword evidence="3 6" id="KW-0812">Transmembrane</keyword>
<dbReference type="Proteomes" id="UP001597237">
    <property type="component" value="Unassembled WGS sequence"/>
</dbReference>
<keyword evidence="2" id="KW-1003">Cell membrane</keyword>
<dbReference type="PANTHER" id="PTHR30485">
    <property type="entry name" value="NI/FE-HYDROGENASE 1 B-TYPE CYTOCHROME SUBUNIT"/>
    <property type="match status" value="1"/>
</dbReference>
<evidence type="ECO:0000313" key="9">
    <source>
        <dbReference type="Proteomes" id="UP001597237"/>
    </source>
</evidence>
<keyword evidence="4 6" id="KW-1133">Transmembrane helix</keyword>
<gene>
    <name evidence="8" type="ORF">ACFSC0_09250</name>
</gene>
<proteinExistence type="predicted"/>
<evidence type="ECO:0000313" key="8">
    <source>
        <dbReference type="EMBL" id="MFD1783576.1"/>
    </source>
</evidence>
<feature type="transmembrane region" description="Helical" evidence="6">
    <location>
        <begin position="229"/>
        <end position="254"/>
    </location>
</feature>
<evidence type="ECO:0000256" key="3">
    <source>
        <dbReference type="ARBA" id="ARBA00022692"/>
    </source>
</evidence>